<evidence type="ECO:0000256" key="13">
    <source>
        <dbReference type="ARBA" id="ARBA00048390"/>
    </source>
</evidence>
<evidence type="ECO:0000256" key="11">
    <source>
        <dbReference type="ARBA" id="ARBA00023004"/>
    </source>
</evidence>
<comment type="pathway">
    <text evidence="2 14">Porphyrin-containing compound metabolism; protoporphyrin-IX biosynthesis; protoporphyrin-IX from protoporphyrinogen-IX: step 1/1.</text>
</comment>
<dbReference type="Pfam" id="PF03653">
    <property type="entry name" value="UPF0093"/>
    <property type="match status" value="1"/>
</dbReference>
<evidence type="ECO:0000256" key="4">
    <source>
        <dbReference type="ARBA" id="ARBA00017504"/>
    </source>
</evidence>
<comment type="similarity">
    <text evidence="3 14">Belongs to the HemJ family.</text>
</comment>
<feature type="compositionally biased region" description="Low complexity" evidence="15">
    <location>
        <begin position="1"/>
        <end position="12"/>
    </location>
</feature>
<keyword evidence="11 14" id="KW-0408">Iron</keyword>
<keyword evidence="5 14" id="KW-1003">Cell membrane</keyword>
<feature type="binding site" description="axial binding residue" evidence="14">
    <location>
        <position position="74"/>
    </location>
    <ligand>
        <name>heme</name>
        <dbReference type="ChEBI" id="CHEBI:30413"/>
    </ligand>
    <ligandPart>
        <name>Fe</name>
        <dbReference type="ChEBI" id="CHEBI:18248"/>
    </ligandPart>
</feature>
<feature type="binding site" description="axial binding residue" evidence="14">
    <location>
        <position position="150"/>
    </location>
    <ligand>
        <name>heme</name>
        <dbReference type="ChEBI" id="CHEBI:30413"/>
    </ligand>
    <ligandPart>
        <name>Fe</name>
        <dbReference type="ChEBI" id="CHEBI:18248"/>
    </ligandPart>
</feature>
<evidence type="ECO:0000256" key="9">
    <source>
        <dbReference type="ARBA" id="ARBA00022989"/>
    </source>
</evidence>
<keyword evidence="8 14" id="KW-0479">Metal-binding</keyword>
<dbReference type="EC" id="1.3.99.-" evidence="14"/>
<name>A9IIR2_BORPD</name>
<comment type="subunit">
    <text evidence="14">Homodimer.</text>
</comment>
<dbReference type="HAMAP" id="MF_02239">
    <property type="entry name" value="HemJ"/>
    <property type="match status" value="1"/>
</dbReference>
<reference evidence="16 17" key="1">
    <citation type="journal article" date="2008" name="BMC Genomics">
        <title>The missing link: Bordetella petrii is endowed with both the metabolic versatility of environmental bacteria and virulence traits of pathogenic Bordetellae.</title>
        <authorList>
            <person name="Gross R."/>
            <person name="Guzman C.A."/>
            <person name="Sebaihia M."/>
            <person name="Martins Dos Santos V.A."/>
            <person name="Pieper D.H."/>
            <person name="Koebnik R."/>
            <person name="Lechner M."/>
            <person name="Bartels D."/>
            <person name="Buhrmester J."/>
            <person name="Choudhuri J.V."/>
            <person name="Ebensen T."/>
            <person name="Gaigalat L."/>
            <person name="Herrmann S."/>
            <person name="Khachane A.N."/>
            <person name="Larisch C."/>
            <person name="Link S."/>
            <person name="Linke B."/>
            <person name="Meyer F."/>
            <person name="Mormann S."/>
            <person name="Nakunst D."/>
            <person name="Rueckert C."/>
            <person name="Schneiker-Bekel S."/>
            <person name="Schulze K."/>
            <person name="Vorhoelter F.J."/>
            <person name="Yevsa T."/>
            <person name="Engle J.T."/>
            <person name="Goldman W.E."/>
            <person name="Puehler A."/>
            <person name="Goebel U.B."/>
            <person name="Goesmann A."/>
            <person name="Bloecker H."/>
            <person name="Kaiser O."/>
            <person name="Martinez-Arias R."/>
        </authorList>
    </citation>
    <scope>NUCLEOTIDE SEQUENCE [LARGE SCALE GENOMIC DNA]</scope>
    <source>
        <strain evidence="17">ATCC BAA-461 / DSM 12804 / CCUG 43448 / CIP 107267 / Se-1111R</strain>
    </source>
</reference>
<dbReference type="PANTHER" id="PTHR40255">
    <property type="entry name" value="UPF0093 MEMBRANE PROTEIN SLR1790"/>
    <property type="match status" value="1"/>
</dbReference>
<dbReference type="EMBL" id="AM902716">
    <property type="protein sequence ID" value="CAP42150.1"/>
    <property type="molecule type" value="Genomic_DNA"/>
</dbReference>
<comment type="function">
    <text evidence="14">Catalyzes the oxidation of protoporphyrinogen IX to protoporphyrin IX.</text>
</comment>
<keyword evidence="17" id="KW-1185">Reference proteome</keyword>
<dbReference type="KEGG" id="bpt:Bpet1811"/>
<gene>
    <name evidence="16" type="ordered locus">Bpet1811</name>
</gene>
<evidence type="ECO:0000256" key="14">
    <source>
        <dbReference type="HAMAP-Rule" id="MF_02239"/>
    </source>
</evidence>
<feature type="transmembrane region" description="Helical" evidence="14">
    <location>
        <begin position="72"/>
        <end position="93"/>
    </location>
</feature>
<evidence type="ECO:0000313" key="17">
    <source>
        <dbReference type="Proteomes" id="UP000001225"/>
    </source>
</evidence>
<evidence type="ECO:0000256" key="1">
    <source>
        <dbReference type="ARBA" id="ARBA00004651"/>
    </source>
</evidence>
<dbReference type="GO" id="GO:0006782">
    <property type="term" value="P:protoporphyrinogen IX biosynthetic process"/>
    <property type="evidence" value="ECO:0007669"/>
    <property type="project" value="UniProtKB-UniRule"/>
</dbReference>
<evidence type="ECO:0000313" key="16">
    <source>
        <dbReference type="EMBL" id="CAP42150.1"/>
    </source>
</evidence>
<evidence type="ECO:0000256" key="12">
    <source>
        <dbReference type="ARBA" id="ARBA00023136"/>
    </source>
</evidence>
<dbReference type="GO" id="GO:0046872">
    <property type="term" value="F:metal ion binding"/>
    <property type="evidence" value="ECO:0007669"/>
    <property type="project" value="UniProtKB-KW"/>
</dbReference>
<proteinExistence type="inferred from homology"/>
<evidence type="ECO:0000256" key="5">
    <source>
        <dbReference type="ARBA" id="ARBA00022475"/>
    </source>
</evidence>
<evidence type="ECO:0000256" key="10">
    <source>
        <dbReference type="ARBA" id="ARBA00023002"/>
    </source>
</evidence>
<keyword evidence="12 14" id="KW-0472">Membrane</keyword>
<dbReference type="AlphaFoldDB" id="A9IIR2"/>
<keyword evidence="10 14" id="KW-0560">Oxidoreductase</keyword>
<comment type="cofactor">
    <cofactor evidence="14">
        <name>heme b</name>
        <dbReference type="ChEBI" id="CHEBI:60344"/>
    </cofactor>
    <text evidence="14">Binds 1 heme b (iron(II)-protoporphyrin IX) group per subunit.</text>
</comment>
<dbReference type="GO" id="GO:0005886">
    <property type="term" value="C:plasma membrane"/>
    <property type="evidence" value="ECO:0007669"/>
    <property type="project" value="UniProtKB-SubCell"/>
</dbReference>
<evidence type="ECO:0000256" key="3">
    <source>
        <dbReference type="ARBA" id="ARBA00006501"/>
    </source>
</evidence>
<dbReference type="InterPro" id="IPR005265">
    <property type="entry name" value="HemJ-like"/>
</dbReference>
<protein>
    <recommendedName>
        <fullName evidence="4 14">Protoporphyrinogen IX oxidase</fullName>
        <shortName evidence="14">PPO</shortName>
        <ecNumber evidence="14">1.3.99.-</ecNumber>
    </recommendedName>
</protein>
<sequence>MTGGAAAQQAEGARLRPSPTGFAQPPPRNGKATQEPKQQEPKHPTQTAPTILDYNTAITTPHRTPAMLWVKAFHIVFIASWFAGLFYLPRLYVNLAQQPDHAVQSCLVSMARRLYRFTTMLAVIAVALGLWLYVGYGIGMGPGNGWMHAKLFFVLLIIGYHHACGVMLRKFEQGRNTRSHKFYRWFNEVPVLLLVAVVLLVVLKPF</sequence>
<dbReference type="eggNOG" id="COG1981">
    <property type="taxonomic scope" value="Bacteria"/>
</dbReference>
<keyword evidence="6 14" id="KW-0349">Heme</keyword>
<keyword evidence="7 14" id="KW-0812">Transmembrane</keyword>
<accession>A9IIR2</accession>
<dbReference type="UniPathway" id="UPA00251">
    <property type="reaction ID" value="UER00324"/>
</dbReference>
<evidence type="ECO:0000256" key="7">
    <source>
        <dbReference type="ARBA" id="ARBA00022692"/>
    </source>
</evidence>
<feature type="transmembrane region" description="Helical" evidence="14">
    <location>
        <begin position="146"/>
        <end position="164"/>
    </location>
</feature>
<feature type="transmembrane region" description="Helical" evidence="14">
    <location>
        <begin position="114"/>
        <end position="134"/>
    </location>
</feature>
<dbReference type="PANTHER" id="PTHR40255:SF1">
    <property type="entry name" value="PROTOPORPHYRINOGEN IX OXIDASE"/>
    <property type="match status" value="1"/>
</dbReference>
<comment type="subcellular location">
    <subcellularLocation>
        <location evidence="1 14">Cell membrane</location>
        <topology evidence="1 14">Multi-pass membrane protein</topology>
    </subcellularLocation>
</comment>
<organism evidence="16 17">
    <name type="scientific">Bordetella petrii (strain ATCC BAA-461 / DSM 12804 / CCUG 43448 / CIP 107267 / Se-1111R)</name>
    <dbReference type="NCBI Taxonomy" id="340100"/>
    <lineage>
        <taxon>Bacteria</taxon>
        <taxon>Pseudomonadati</taxon>
        <taxon>Pseudomonadota</taxon>
        <taxon>Betaproteobacteria</taxon>
        <taxon>Burkholderiales</taxon>
        <taxon>Alcaligenaceae</taxon>
        <taxon>Bordetella</taxon>
    </lineage>
</organism>
<evidence type="ECO:0000256" key="2">
    <source>
        <dbReference type="ARBA" id="ARBA00005073"/>
    </source>
</evidence>
<evidence type="ECO:0000256" key="15">
    <source>
        <dbReference type="SAM" id="MobiDB-lite"/>
    </source>
</evidence>
<comment type="catalytic activity">
    <reaction evidence="13 14">
        <text>protoporphyrinogen IX + 3 A = protoporphyrin IX + 3 AH2</text>
        <dbReference type="Rhea" id="RHEA:62000"/>
        <dbReference type="ChEBI" id="CHEBI:13193"/>
        <dbReference type="ChEBI" id="CHEBI:17499"/>
        <dbReference type="ChEBI" id="CHEBI:57306"/>
        <dbReference type="ChEBI" id="CHEBI:57307"/>
    </reaction>
</comment>
<dbReference type="Proteomes" id="UP000001225">
    <property type="component" value="Chromosome"/>
</dbReference>
<feature type="transmembrane region" description="Helical" evidence="14">
    <location>
        <begin position="185"/>
        <end position="203"/>
    </location>
</feature>
<dbReference type="GO" id="GO:0070818">
    <property type="term" value="F:protoporphyrinogen oxidase activity"/>
    <property type="evidence" value="ECO:0007669"/>
    <property type="project" value="UniProtKB-UniRule"/>
</dbReference>
<evidence type="ECO:0000256" key="6">
    <source>
        <dbReference type="ARBA" id="ARBA00022617"/>
    </source>
</evidence>
<dbReference type="STRING" id="94624.Bpet1811"/>
<keyword evidence="9 14" id="KW-1133">Transmembrane helix</keyword>
<evidence type="ECO:0000256" key="8">
    <source>
        <dbReference type="ARBA" id="ARBA00022723"/>
    </source>
</evidence>
<feature type="region of interest" description="Disordered" evidence="15">
    <location>
        <begin position="1"/>
        <end position="50"/>
    </location>
</feature>